<evidence type="ECO:0000313" key="3">
    <source>
        <dbReference type="EMBL" id="PSH61323.1"/>
    </source>
</evidence>
<gene>
    <name evidence="3" type="ORF">CU103_23440</name>
</gene>
<dbReference type="InterPro" id="IPR007312">
    <property type="entry name" value="Phosphoesterase"/>
</dbReference>
<dbReference type="InterPro" id="IPR008475">
    <property type="entry name" value="PLipase_C_C"/>
</dbReference>
<dbReference type="EMBL" id="PGGM01000013">
    <property type="protein sequence ID" value="PSH61323.1"/>
    <property type="molecule type" value="Genomic_DNA"/>
</dbReference>
<proteinExistence type="predicted"/>
<keyword evidence="1" id="KW-0378">Hydrolase</keyword>
<accession>A0A2P7B4D7</accession>
<sequence>MDRRDFIKMLGLAGTSAAAYTACSNYMSEALAQSTVVDDLLAAGVECEKGSLADIEHVVILMQENRSFDHYFGTLRGVRGFGDPRPMKKQDRKSVFDQLGWARPVKNAAGKWVMELDALKDGKPDFEFAELNADGTPAYNFTGQTKSGKARKQQWVKPYHLPKMTVNEPEGDIDPNSSGTVFLQDPWHGYQDGIAAWNAGKNDQWMPFRDIVSMAHYTQNDIPLYFKLAKTFTLCDAYFCSVNGPTDPNRSYFWTGTCKGRTSNGFFSSKDDDVSDNDPSRADWKSYPEKLEDLGVDWKFYQDGLTWTSDPFAGNYGDNTLEFFRQYRDRTTSIYKKNQSVNSVLRTDASKPSQFEQDIIDNKLPAVSWIVPAEAFTEHPKYPPHFGEFYLNEILRAFLGNREVWHKTVFIITYDENGGFFDHVLPPVPPLTSDNGQTSPGITLAAAGEINSETSIEQATPIGMGPRVPTLVISPWSAGGRVCSEVFDHTSVIRFLDSWLTAKEKQKAYTPASSSISSWRQAIAGDLTSAFDFDRTKMGAMDELIDAIKSERTFAAKVKGNSTGVGAFQPEYSHVLADPEAKKPVLVKQDKAQCALLPVGYDFQVFFKYGTHTDGKTRVEWVIRNSGPLGASFYVIPYSRSDGPWFFSVEGTKVGGTPVTLSENSYAQVANGDYAHAIHGPNGYLFEFAGNTLDTVQMQLPNIVDVKSLNDGATIQIVFDEWPTANGKLKLVSAYTGDKAVIENGTASIDVATKDGWYDVSVADAVNSNSFLRRYAGHLENGKISKSDPAIGLQYNETTRVYDPVTA</sequence>
<dbReference type="InterPro" id="IPR017767">
    <property type="entry name" value="PC-PLC"/>
</dbReference>
<feature type="domain" description="Bacterial phospholipase C C-terminal" evidence="2">
    <location>
        <begin position="599"/>
        <end position="691"/>
    </location>
</feature>
<dbReference type="PANTHER" id="PTHR31956:SF1">
    <property type="entry name" value="NON-SPECIFIC PHOSPHOLIPASE C1"/>
    <property type="match status" value="1"/>
</dbReference>
<dbReference type="OrthoDB" id="9770871at2"/>
<comment type="caution">
    <text evidence="3">The sequence shown here is derived from an EMBL/GenBank/DDBJ whole genome shotgun (WGS) entry which is preliminary data.</text>
</comment>
<name>A0A2P7B4D7_9HYPH</name>
<dbReference type="AlphaFoldDB" id="A0A2P7B4D7"/>
<evidence type="ECO:0000256" key="1">
    <source>
        <dbReference type="ARBA" id="ARBA00022801"/>
    </source>
</evidence>
<dbReference type="RefSeq" id="WP_106666443.1">
    <property type="nucleotide sequence ID" value="NZ_PGGM01000013.1"/>
</dbReference>
<keyword evidence="4" id="KW-1185">Reference proteome</keyword>
<dbReference type="Pfam" id="PF05506">
    <property type="entry name" value="PLipase_C_C"/>
    <property type="match status" value="1"/>
</dbReference>
<organism evidence="3 4">
    <name type="scientific">Phyllobacterium sophorae</name>
    <dbReference type="NCBI Taxonomy" id="1520277"/>
    <lineage>
        <taxon>Bacteria</taxon>
        <taxon>Pseudomonadati</taxon>
        <taxon>Pseudomonadota</taxon>
        <taxon>Alphaproteobacteria</taxon>
        <taxon>Hyphomicrobiales</taxon>
        <taxon>Phyllobacteriaceae</taxon>
        <taxon>Phyllobacterium</taxon>
    </lineage>
</organism>
<dbReference type="NCBIfam" id="TIGR03396">
    <property type="entry name" value="PC_PLC"/>
    <property type="match status" value="1"/>
</dbReference>
<dbReference type="Gene3D" id="3.40.720.10">
    <property type="entry name" value="Alkaline Phosphatase, subunit A"/>
    <property type="match status" value="2"/>
</dbReference>
<dbReference type="Proteomes" id="UP000241764">
    <property type="component" value="Unassembled WGS sequence"/>
</dbReference>
<protein>
    <submittedName>
        <fullName evidence="3">Phospholipase C, phosphocholine-specific</fullName>
    </submittedName>
</protein>
<evidence type="ECO:0000259" key="2">
    <source>
        <dbReference type="Pfam" id="PF05506"/>
    </source>
</evidence>
<dbReference type="PANTHER" id="PTHR31956">
    <property type="entry name" value="NON-SPECIFIC PHOSPHOLIPASE C4-RELATED"/>
    <property type="match status" value="1"/>
</dbReference>
<dbReference type="InterPro" id="IPR017850">
    <property type="entry name" value="Alkaline_phosphatase_core_sf"/>
</dbReference>
<dbReference type="GO" id="GO:0016042">
    <property type="term" value="P:lipid catabolic process"/>
    <property type="evidence" value="ECO:0007669"/>
    <property type="project" value="InterPro"/>
</dbReference>
<reference evidence="4" key="1">
    <citation type="submission" date="2017-11" db="EMBL/GenBank/DDBJ databases">
        <authorList>
            <person name="Kuznetsova I."/>
            <person name="Sazanova A."/>
            <person name="Chirak E."/>
            <person name="Safronova V."/>
            <person name="Willems A."/>
        </authorList>
    </citation>
    <scope>NUCLEOTIDE SEQUENCE [LARGE SCALE GENOMIC DNA]</scope>
    <source>
        <strain evidence="4">CCBAU 03422</strain>
    </source>
</reference>
<evidence type="ECO:0000313" key="4">
    <source>
        <dbReference type="Proteomes" id="UP000241764"/>
    </source>
</evidence>
<dbReference type="Pfam" id="PF04185">
    <property type="entry name" value="Phosphoesterase"/>
    <property type="match status" value="1"/>
</dbReference>
<dbReference type="GO" id="GO:0034480">
    <property type="term" value="F:phosphatidylcholine phospholipase C activity"/>
    <property type="evidence" value="ECO:0007669"/>
    <property type="project" value="InterPro"/>
</dbReference>